<accession>A0A0V0RET3</accession>
<gene>
    <name evidence="1" type="primary">ZBED5</name>
    <name evidence="1" type="ORF">T07_8087</name>
</gene>
<dbReference type="STRING" id="6336.A0A0V0RET3"/>
<dbReference type="PANTHER" id="PTHR45913:SF19">
    <property type="entry name" value="LOW QUALITY PROTEIN: ZINC FINGER BED DOMAIN-CONTAINING PROTEIN 5-LIKE"/>
    <property type="match status" value="1"/>
</dbReference>
<dbReference type="OrthoDB" id="5918546at2759"/>
<proteinExistence type="predicted"/>
<dbReference type="EMBL" id="JYDL01000231">
    <property type="protein sequence ID" value="KRX13025.1"/>
    <property type="molecule type" value="Genomic_DNA"/>
</dbReference>
<dbReference type="Proteomes" id="UP000054630">
    <property type="component" value="Unassembled WGS sequence"/>
</dbReference>
<dbReference type="SUPFAM" id="SSF53098">
    <property type="entry name" value="Ribonuclease H-like"/>
    <property type="match status" value="1"/>
</dbReference>
<evidence type="ECO:0000313" key="1">
    <source>
        <dbReference type="EMBL" id="KRX13025.1"/>
    </source>
</evidence>
<dbReference type="PANTHER" id="PTHR45913">
    <property type="entry name" value="EPM2A-INTERACTING PROTEIN 1"/>
    <property type="match status" value="1"/>
</dbReference>
<organism evidence="1 2">
    <name type="scientific">Trichinella nelsoni</name>
    <dbReference type="NCBI Taxonomy" id="6336"/>
    <lineage>
        <taxon>Eukaryota</taxon>
        <taxon>Metazoa</taxon>
        <taxon>Ecdysozoa</taxon>
        <taxon>Nematoda</taxon>
        <taxon>Enoplea</taxon>
        <taxon>Dorylaimia</taxon>
        <taxon>Trichinellida</taxon>
        <taxon>Trichinellidae</taxon>
        <taxon>Trichinella</taxon>
    </lineage>
</organism>
<reference evidence="1 2" key="1">
    <citation type="submission" date="2015-01" db="EMBL/GenBank/DDBJ databases">
        <title>Evolution of Trichinella species and genotypes.</title>
        <authorList>
            <person name="Korhonen P.K."/>
            <person name="Edoardo P."/>
            <person name="Giuseppe L.R."/>
            <person name="Gasser R.B."/>
        </authorList>
    </citation>
    <scope>NUCLEOTIDE SEQUENCE [LARGE SCALE GENOMIC DNA]</scope>
    <source>
        <strain evidence="1">ISS37</strain>
    </source>
</reference>
<keyword evidence="2" id="KW-1185">Reference proteome</keyword>
<name>A0A0V0RET3_9BILA</name>
<protein>
    <submittedName>
        <fullName evidence="1">Zinc finger BED domain-containing protein 5</fullName>
    </submittedName>
</protein>
<dbReference type="AlphaFoldDB" id="A0A0V0RET3"/>
<sequence>MDLKSKPLQFFENKLKELNASQCVLSHFTNVNEKAMHASYLISLRIAQSGQPHTIGESLVLPSIKDAVRVLFGDTYLKEIELIPLSNDTVARRIEDMAKWVEDQLINRVKGSKFFSLQLDESTDIQGLSQLIVFNRFVWNSKLHEDILFCEPIIRGTGEEIFETLDVYVKSKELDWRNCVGICTDGARGMCGKNSGVVTRVLNQSPNASWTHCSIHREVLALKTISDDLKNLLNTAVKIINFIKSKPLQSRLFEKLCKEMGSCHTSFLFHSELRWLSRGKVLTRLVELREEVAIFLKGQSDYSKVLRDEKFVLQLTYLADIFSKLNELNFISTRDGRSCHIFCT</sequence>
<dbReference type="InterPro" id="IPR012337">
    <property type="entry name" value="RNaseH-like_sf"/>
</dbReference>
<comment type="caution">
    <text evidence="1">The sequence shown here is derived from an EMBL/GenBank/DDBJ whole genome shotgun (WGS) entry which is preliminary data.</text>
</comment>
<evidence type="ECO:0000313" key="2">
    <source>
        <dbReference type="Proteomes" id="UP000054630"/>
    </source>
</evidence>